<organism evidence="1 2">
    <name type="scientific">Pseudaminobacter soli</name>
    <name type="common">ex Li et al. 2025</name>
    <dbReference type="NCBI Taxonomy" id="1295366"/>
    <lineage>
        <taxon>Bacteria</taxon>
        <taxon>Pseudomonadati</taxon>
        <taxon>Pseudomonadota</taxon>
        <taxon>Alphaproteobacteria</taxon>
        <taxon>Hyphomicrobiales</taxon>
        <taxon>Phyllobacteriaceae</taxon>
        <taxon>Pseudaminobacter</taxon>
    </lineage>
</organism>
<dbReference type="AlphaFoldDB" id="A0A2P7SE81"/>
<gene>
    <name evidence="1" type="ORF">C7I85_12100</name>
</gene>
<keyword evidence="2" id="KW-1185">Reference proteome</keyword>
<accession>A0A2P7SE81</accession>
<evidence type="ECO:0000313" key="2">
    <source>
        <dbReference type="Proteomes" id="UP000240653"/>
    </source>
</evidence>
<protein>
    <submittedName>
        <fullName evidence="1">Uncharacterized protein</fullName>
    </submittedName>
</protein>
<proteinExistence type="predicted"/>
<name>A0A2P7SE81_9HYPH</name>
<reference evidence="1 2" key="1">
    <citation type="submission" date="2018-03" db="EMBL/GenBank/DDBJ databases">
        <title>The draft genome of Mesorhizobium soli JCM 19897.</title>
        <authorList>
            <person name="Li L."/>
            <person name="Liu L."/>
            <person name="Liang L."/>
            <person name="Wang T."/>
            <person name="Zhang X."/>
        </authorList>
    </citation>
    <scope>NUCLEOTIDE SEQUENCE [LARGE SCALE GENOMIC DNA]</scope>
    <source>
        <strain evidence="1 2">JCM 19897</strain>
    </source>
</reference>
<sequence>MTEKQRRVREISRREAEMYRVEAIQAEMASAIRLLGGDGSAKDQNRKAATATGLSITTVERLRWKKIKRPFTDISDAVREAVKRHNEGSLKRAAHEVFIAQQQAAVLRARLEELDPAFAGSYPGLDRRTNADVGG</sequence>
<comment type="caution">
    <text evidence="1">The sequence shown here is derived from an EMBL/GenBank/DDBJ whole genome shotgun (WGS) entry which is preliminary data.</text>
</comment>
<dbReference type="Proteomes" id="UP000240653">
    <property type="component" value="Unassembled WGS sequence"/>
</dbReference>
<dbReference type="EMBL" id="PXYL01000005">
    <property type="protein sequence ID" value="PSJ60777.1"/>
    <property type="molecule type" value="Genomic_DNA"/>
</dbReference>
<evidence type="ECO:0000313" key="1">
    <source>
        <dbReference type="EMBL" id="PSJ60777.1"/>
    </source>
</evidence>